<dbReference type="Pfam" id="PF00392">
    <property type="entry name" value="GntR"/>
    <property type="match status" value="1"/>
</dbReference>
<dbReference type="Pfam" id="PF07729">
    <property type="entry name" value="FCD"/>
    <property type="match status" value="1"/>
</dbReference>
<evidence type="ECO:0000256" key="1">
    <source>
        <dbReference type="ARBA" id="ARBA00023015"/>
    </source>
</evidence>
<dbReference type="Gene3D" id="1.10.10.10">
    <property type="entry name" value="Winged helix-like DNA-binding domain superfamily/Winged helix DNA-binding domain"/>
    <property type="match status" value="1"/>
</dbReference>
<dbReference type="PANTHER" id="PTHR43537:SF24">
    <property type="entry name" value="GLUCONATE OPERON TRANSCRIPTIONAL REPRESSOR"/>
    <property type="match status" value="1"/>
</dbReference>
<comment type="caution">
    <text evidence="5">The sequence shown here is derived from an EMBL/GenBank/DDBJ whole genome shotgun (WGS) entry which is preliminary data.</text>
</comment>
<evidence type="ECO:0000313" key="5">
    <source>
        <dbReference type="EMBL" id="KXG44588.1"/>
    </source>
</evidence>
<dbReference type="PROSITE" id="PS50949">
    <property type="entry name" value="HTH_GNTR"/>
    <property type="match status" value="1"/>
</dbReference>
<evidence type="ECO:0000256" key="3">
    <source>
        <dbReference type="ARBA" id="ARBA00023163"/>
    </source>
</evidence>
<evidence type="ECO:0000313" key="6">
    <source>
        <dbReference type="Proteomes" id="UP000070352"/>
    </source>
</evidence>
<dbReference type="Proteomes" id="UP000070352">
    <property type="component" value="Unassembled WGS sequence"/>
</dbReference>
<reference evidence="5 6" key="1">
    <citation type="submission" date="2016-02" db="EMBL/GenBank/DDBJ databases">
        <title>Draft Genome for Tepidibacillus decaturensis nov. sp. Strain Z9, an Anaerobic, Moderately Thermophilic and Heterotrophic Bacterium from Deep Subsurface of the Illinois Basin, USA.</title>
        <authorList>
            <person name="Dong Y."/>
            <person name="Chang J.Y."/>
            <person name="Sanford R."/>
            <person name="Fouke B.W."/>
        </authorList>
    </citation>
    <scope>NUCLEOTIDE SEQUENCE [LARGE SCALE GENOMIC DNA]</scope>
    <source>
        <strain evidence="5 6">Z9</strain>
    </source>
</reference>
<keyword evidence="3" id="KW-0804">Transcription</keyword>
<dbReference type="InterPro" id="IPR036388">
    <property type="entry name" value="WH-like_DNA-bd_sf"/>
</dbReference>
<proteinExistence type="predicted"/>
<keyword evidence="1" id="KW-0805">Transcription regulation</keyword>
<protein>
    <recommendedName>
        <fullName evidence="4">HTH gntR-type domain-containing protein</fullName>
    </recommendedName>
</protein>
<dbReference type="InterPro" id="IPR036390">
    <property type="entry name" value="WH_DNA-bd_sf"/>
</dbReference>
<dbReference type="InterPro" id="IPR000524">
    <property type="entry name" value="Tscrpt_reg_HTH_GntR"/>
</dbReference>
<dbReference type="Gene3D" id="1.20.120.530">
    <property type="entry name" value="GntR ligand-binding domain-like"/>
    <property type="match status" value="1"/>
</dbReference>
<keyword evidence="6" id="KW-1185">Reference proteome</keyword>
<dbReference type="STRING" id="1413211.U473_11590"/>
<gene>
    <name evidence="5" type="ORF">U473_11590</name>
</gene>
<feature type="domain" description="HTH gntR-type" evidence="4">
    <location>
        <begin position="7"/>
        <end position="74"/>
    </location>
</feature>
<dbReference type="PANTHER" id="PTHR43537">
    <property type="entry name" value="TRANSCRIPTIONAL REGULATOR, GNTR FAMILY"/>
    <property type="match status" value="1"/>
</dbReference>
<dbReference type="InterPro" id="IPR008920">
    <property type="entry name" value="TF_FadR/GntR_C"/>
</dbReference>
<dbReference type="InterPro" id="IPR011711">
    <property type="entry name" value="GntR_C"/>
</dbReference>
<dbReference type="GO" id="GO:0003700">
    <property type="term" value="F:DNA-binding transcription factor activity"/>
    <property type="evidence" value="ECO:0007669"/>
    <property type="project" value="InterPro"/>
</dbReference>
<evidence type="ECO:0000259" key="4">
    <source>
        <dbReference type="PROSITE" id="PS50949"/>
    </source>
</evidence>
<dbReference type="SMART" id="SM00345">
    <property type="entry name" value="HTH_GNTR"/>
    <property type="match status" value="1"/>
</dbReference>
<evidence type="ECO:0000256" key="2">
    <source>
        <dbReference type="ARBA" id="ARBA00023125"/>
    </source>
</evidence>
<dbReference type="EMBL" id="LSKU01000001">
    <property type="protein sequence ID" value="KXG44588.1"/>
    <property type="molecule type" value="Genomic_DNA"/>
</dbReference>
<dbReference type="SUPFAM" id="SSF48008">
    <property type="entry name" value="GntR ligand-binding domain-like"/>
    <property type="match status" value="1"/>
</dbReference>
<dbReference type="SUPFAM" id="SSF46785">
    <property type="entry name" value="Winged helix' DNA-binding domain"/>
    <property type="match status" value="1"/>
</dbReference>
<dbReference type="AlphaFoldDB" id="A0A135L6H2"/>
<dbReference type="SMART" id="SM00895">
    <property type="entry name" value="FCD"/>
    <property type="match status" value="1"/>
</dbReference>
<dbReference type="GO" id="GO:0003677">
    <property type="term" value="F:DNA binding"/>
    <property type="evidence" value="ECO:0007669"/>
    <property type="project" value="UniProtKB-KW"/>
</dbReference>
<organism evidence="5 6">
    <name type="scientific">Tepidibacillus decaturensis</name>
    <dbReference type="NCBI Taxonomy" id="1413211"/>
    <lineage>
        <taxon>Bacteria</taxon>
        <taxon>Bacillati</taxon>
        <taxon>Bacillota</taxon>
        <taxon>Bacilli</taxon>
        <taxon>Bacillales</taxon>
        <taxon>Bacillaceae</taxon>
        <taxon>Tepidibacillus</taxon>
    </lineage>
</organism>
<name>A0A135L6H2_9BACI</name>
<dbReference type="CDD" id="cd07377">
    <property type="entry name" value="WHTH_GntR"/>
    <property type="match status" value="1"/>
</dbReference>
<keyword evidence="2" id="KW-0238">DNA-binding</keyword>
<accession>A0A135L6H2</accession>
<sequence length="236" mass="27304">MKLLREMPLYEQAYNQLKQNIMSGLYKPGERLTDLRLTEDLGFSRTPIREALKQLINEGLLVNEPNKGVSVFNPVLEDIAEVYALRASVEGTAAGLAALNEKRKQYLYYMMELIELSEIAEKNQDIKVLTESNIKFHDYILKASGSKQLFYMLEPLRAKGLLIRSSSLSNKRHSEVSISEHRQIFEMIKNGDSKRAEEFIRNHILSAGYRLLIKNNEGQQLDNLPIFKFFKYRQVE</sequence>